<dbReference type="EMBL" id="SRIO01000013">
    <property type="protein sequence ID" value="TFZ82049.1"/>
    <property type="molecule type" value="Genomic_DNA"/>
</dbReference>
<dbReference type="Pfam" id="PF12852">
    <property type="entry name" value="Cupin_6"/>
    <property type="match status" value="1"/>
</dbReference>
<comment type="caution">
    <text evidence="5">The sequence shown here is derived from an EMBL/GenBank/DDBJ whole genome shotgun (WGS) entry which is preliminary data.</text>
</comment>
<evidence type="ECO:0000256" key="3">
    <source>
        <dbReference type="ARBA" id="ARBA00023163"/>
    </source>
</evidence>
<dbReference type="GO" id="GO:0003700">
    <property type="term" value="F:DNA-binding transcription factor activity"/>
    <property type="evidence" value="ECO:0007669"/>
    <property type="project" value="InterPro"/>
</dbReference>
<dbReference type="InterPro" id="IPR009057">
    <property type="entry name" value="Homeodomain-like_sf"/>
</dbReference>
<evidence type="ECO:0000313" key="5">
    <source>
        <dbReference type="EMBL" id="TFZ82049.1"/>
    </source>
</evidence>
<keyword evidence="1" id="KW-0805">Transcription regulation</keyword>
<evidence type="ECO:0000256" key="1">
    <source>
        <dbReference type="ARBA" id="ARBA00023015"/>
    </source>
</evidence>
<dbReference type="InterPro" id="IPR032783">
    <property type="entry name" value="AraC_lig"/>
</dbReference>
<gene>
    <name evidence="5" type="ORF">E4680_10240</name>
</gene>
<dbReference type="InterPro" id="IPR018060">
    <property type="entry name" value="HTH_AraC"/>
</dbReference>
<dbReference type="Gene3D" id="1.10.10.60">
    <property type="entry name" value="Homeodomain-like"/>
    <property type="match status" value="2"/>
</dbReference>
<reference evidence="5 6" key="1">
    <citation type="journal article" date="2019" name="ISME J.">
        <title>Candidatus Macondimonas diazotrophica, a novel gammaproteobacterial genus dominating crude-oil-contaminated coastal sediments.</title>
        <authorList>
            <person name="Karthikeyan S."/>
            <person name="Konstantinidis K."/>
        </authorList>
    </citation>
    <scope>NUCLEOTIDE SEQUENCE [LARGE SCALE GENOMIC DNA]</scope>
    <source>
        <strain evidence="5 6">KTK01</strain>
    </source>
</reference>
<dbReference type="PANTHER" id="PTHR11019:SF159">
    <property type="entry name" value="TRANSCRIPTIONAL REGULATOR-RELATED"/>
    <property type="match status" value="1"/>
</dbReference>
<dbReference type="AlphaFoldDB" id="A0A4Z0F8H1"/>
<dbReference type="PANTHER" id="PTHR11019">
    <property type="entry name" value="HTH-TYPE TRANSCRIPTIONAL REGULATOR NIMR"/>
    <property type="match status" value="1"/>
</dbReference>
<organism evidence="5 6">
    <name type="scientific">Candidatus Macondimonas diazotrophica</name>
    <dbReference type="NCBI Taxonomy" id="2305248"/>
    <lineage>
        <taxon>Bacteria</taxon>
        <taxon>Pseudomonadati</taxon>
        <taxon>Pseudomonadota</taxon>
        <taxon>Gammaproteobacteria</taxon>
        <taxon>Chromatiales</taxon>
        <taxon>Ectothiorhodospiraceae</taxon>
        <taxon>Candidatus Macondimonas</taxon>
    </lineage>
</organism>
<keyword evidence="3" id="KW-0804">Transcription</keyword>
<protein>
    <submittedName>
        <fullName evidence="5">AraC family transcriptional regulator</fullName>
    </submittedName>
</protein>
<dbReference type="PROSITE" id="PS01124">
    <property type="entry name" value="HTH_ARAC_FAMILY_2"/>
    <property type="match status" value="1"/>
</dbReference>
<dbReference type="Proteomes" id="UP000297890">
    <property type="component" value="Unassembled WGS sequence"/>
</dbReference>
<feature type="domain" description="HTH araC/xylS-type" evidence="4">
    <location>
        <begin position="174"/>
        <end position="271"/>
    </location>
</feature>
<sequence>MDDRLVELLRHFELGARVFQAGPLCHSAHFDAADGLGHIHVLQQGILRIDSPGQPTLLLDEPGLFFFMNPTVHRLLPQAPDVTMVCASLEFGAGLRNPLARALPEVVLIRLRELPTLNMTLQLLFREAAERHCGRQAILDRLIEVVFIQVLRDLMDQQRLQVGLLAGLAEPRLAKALNALHAEPARNWSLEELAATAGMSRARFATTFRETVGTTPGGYLAEWRVGVAQSLLRQGKPVQLVSDVVGYGSASALARAFRAQIGLSPTEWLKRHHLDRSDGAATASA</sequence>
<proteinExistence type="predicted"/>
<evidence type="ECO:0000313" key="6">
    <source>
        <dbReference type="Proteomes" id="UP000297890"/>
    </source>
</evidence>
<dbReference type="GO" id="GO:0043565">
    <property type="term" value="F:sequence-specific DNA binding"/>
    <property type="evidence" value="ECO:0007669"/>
    <property type="project" value="InterPro"/>
</dbReference>
<evidence type="ECO:0000256" key="2">
    <source>
        <dbReference type="ARBA" id="ARBA00023125"/>
    </source>
</evidence>
<accession>A0A4Z0F8H1</accession>
<keyword evidence="6" id="KW-1185">Reference proteome</keyword>
<evidence type="ECO:0000259" key="4">
    <source>
        <dbReference type="PROSITE" id="PS01124"/>
    </source>
</evidence>
<keyword evidence="2" id="KW-0238">DNA-binding</keyword>
<dbReference type="OrthoDB" id="9783876at2"/>
<dbReference type="SUPFAM" id="SSF46689">
    <property type="entry name" value="Homeodomain-like"/>
    <property type="match status" value="2"/>
</dbReference>
<dbReference type="Pfam" id="PF12833">
    <property type="entry name" value="HTH_18"/>
    <property type="match status" value="1"/>
</dbReference>
<name>A0A4Z0F8H1_9GAMM</name>
<dbReference type="SMART" id="SM00342">
    <property type="entry name" value="HTH_ARAC"/>
    <property type="match status" value="1"/>
</dbReference>